<protein>
    <submittedName>
        <fullName evidence="1">Uncharacterized protein</fullName>
    </submittedName>
</protein>
<proteinExistence type="predicted"/>
<dbReference type="RefSeq" id="WP_063477506.1">
    <property type="nucleotide sequence ID" value="NZ_JBCMWP010000019.1"/>
</dbReference>
<reference evidence="1" key="1">
    <citation type="journal article" date="2016" name="Genome Announc.">
        <title>Draft genomes of two strains of Paenibacillus glucanolyticus with capability to degrade lignocellulose.</title>
        <authorList>
            <person name="Mathews S.L."/>
            <person name="Pawlak J."/>
            <person name="Grunden A.M."/>
        </authorList>
    </citation>
    <scope>NUCLEOTIDE SEQUENCE [LARGE SCALE GENOMIC DNA]</scope>
    <source>
        <strain evidence="1">SLM1</strain>
    </source>
</reference>
<accession>A0A163GJ57</accession>
<name>A0A163GJ57_9BACL</name>
<dbReference type="EMBL" id="LWMH01000001">
    <property type="protein sequence ID" value="KZS45002.1"/>
    <property type="molecule type" value="Genomic_DNA"/>
</dbReference>
<dbReference type="Proteomes" id="UP000076796">
    <property type="component" value="Unassembled WGS sequence"/>
</dbReference>
<evidence type="ECO:0000313" key="1">
    <source>
        <dbReference type="EMBL" id="KZS45002.1"/>
    </source>
</evidence>
<organism evidence="1 2">
    <name type="scientific">Paenibacillus glucanolyticus</name>
    <dbReference type="NCBI Taxonomy" id="59843"/>
    <lineage>
        <taxon>Bacteria</taxon>
        <taxon>Bacillati</taxon>
        <taxon>Bacillota</taxon>
        <taxon>Bacilli</taxon>
        <taxon>Bacillales</taxon>
        <taxon>Paenibacillaceae</taxon>
        <taxon>Paenibacillus</taxon>
    </lineage>
</organism>
<keyword evidence="2" id="KW-1185">Reference proteome</keyword>
<gene>
    <name evidence="1" type="ORF">AWU65_03205</name>
</gene>
<comment type="caution">
    <text evidence="1">The sequence shown here is derived from an EMBL/GenBank/DDBJ whole genome shotgun (WGS) entry which is preliminary data.</text>
</comment>
<sequence length="78" mass="8472">MFIASYKGHHCCVREHIESSTPEEAAMIIALKAYNLNQPSLVTGLFRGIKVRPLGSKKKSAVYTVGVNSAGQQKVLPT</sequence>
<dbReference type="AlphaFoldDB" id="A0A163GJ57"/>
<evidence type="ECO:0000313" key="2">
    <source>
        <dbReference type="Proteomes" id="UP000076796"/>
    </source>
</evidence>